<evidence type="ECO:0000313" key="2">
    <source>
        <dbReference type="Proteomes" id="UP001595191"/>
    </source>
</evidence>
<protein>
    <submittedName>
        <fullName evidence="1">Head GIN domain-containing protein</fullName>
    </submittedName>
</protein>
<accession>A0ACC7LJ57</accession>
<comment type="caution">
    <text evidence="1">The sequence shown here is derived from an EMBL/GenBank/DDBJ whole genome shotgun (WGS) entry which is preliminary data.</text>
</comment>
<keyword evidence="2" id="KW-1185">Reference proteome</keyword>
<dbReference type="EMBL" id="JBHFPV010000002">
    <property type="protein sequence ID" value="MFH6603783.1"/>
    <property type="molecule type" value="Genomic_DNA"/>
</dbReference>
<sequence>MKKQKFFIALALSMVLLSSCDHDSIRASGEVTTLEYAIPDYSEVKVSDAFNVYVTFSDTEESINIEANENLHNKIIVKREGNALVIRLKRFTTVRGNATLNAYISTKNVAAFDLGGASRVTLENEWVQSDARVDLSGASDFTGEIAAERLYLNVNGASNLDLFGNTTFLNAKLSGSSNVRNYDLSVDNLNIELSGASEAFLSVKETIDIRASGASVLNYKGNAAINNQKLSGSSEIRNRN</sequence>
<evidence type="ECO:0000313" key="1">
    <source>
        <dbReference type="EMBL" id="MFH6603783.1"/>
    </source>
</evidence>
<name>A0ACC7LJ57_9FLAO</name>
<gene>
    <name evidence="1" type="ORF">ACEZ3G_09875</name>
</gene>
<reference evidence="1" key="1">
    <citation type="submission" date="2024-09" db="EMBL/GenBank/DDBJ databases">
        <authorList>
            <person name="Liu J."/>
        </authorList>
    </citation>
    <scope>NUCLEOTIDE SEQUENCE</scope>
    <source>
        <strain evidence="1">NBU2967</strain>
    </source>
</reference>
<organism evidence="1 2">
    <name type="scientific">Meishania litoralis</name>
    <dbReference type="NCBI Taxonomy" id="3434685"/>
    <lineage>
        <taxon>Bacteria</taxon>
        <taxon>Pseudomonadati</taxon>
        <taxon>Bacteroidota</taxon>
        <taxon>Flavobacteriia</taxon>
        <taxon>Flavobacteriales</taxon>
        <taxon>Flavobacteriaceae</taxon>
        <taxon>Meishania</taxon>
    </lineage>
</organism>
<dbReference type="Proteomes" id="UP001595191">
    <property type="component" value="Unassembled WGS sequence"/>
</dbReference>
<proteinExistence type="predicted"/>